<evidence type="ECO:0000256" key="2">
    <source>
        <dbReference type="SAM" id="SignalP"/>
    </source>
</evidence>
<keyword evidence="1" id="KW-1133">Transmembrane helix</keyword>
<protein>
    <submittedName>
        <fullName evidence="3">Uncharacterized protein</fullName>
    </submittedName>
</protein>
<dbReference type="Proteomes" id="UP000636800">
    <property type="component" value="Chromosome 12"/>
</dbReference>
<reference evidence="3 4" key="1">
    <citation type="journal article" date="2020" name="Nat. Food">
        <title>A phased Vanilla planifolia genome enables genetic improvement of flavour and production.</title>
        <authorList>
            <person name="Hasing T."/>
            <person name="Tang H."/>
            <person name="Brym M."/>
            <person name="Khazi F."/>
            <person name="Huang T."/>
            <person name="Chambers A.H."/>
        </authorList>
    </citation>
    <scope>NUCLEOTIDE SEQUENCE [LARGE SCALE GENOMIC DNA]</scope>
    <source>
        <tissue evidence="3">Leaf</tissue>
    </source>
</reference>
<organism evidence="3 4">
    <name type="scientific">Vanilla planifolia</name>
    <name type="common">Vanilla</name>
    <dbReference type="NCBI Taxonomy" id="51239"/>
    <lineage>
        <taxon>Eukaryota</taxon>
        <taxon>Viridiplantae</taxon>
        <taxon>Streptophyta</taxon>
        <taxon>Embryophyta</taxon>
        <taxon>Tracheophyta</taxon>
        <taxon>Spermatophyta</taxon>
        <taxon>Magnoliopsida</taxon>
        <taxon>Liliopsida</taxon>
        <taxon>Asparagales</taxon>
        <taxon>Orchidaceae</taxon>
        <taxon>Vanilloideae</taxon>
        <taxon>Vanilleae</taxon>
        <taxon>Vanilla</taxon>
    </lineage>
</organism>
<gene>
    <name evidence="3" type="ORF">HPP92_022326</name>
</gene>
<evidence type="ECO:0000313" key="4">
    <source>
        <dbReference type="Proteomes" id="UP000636800"/>
    </source>
</evidence>
<sequence length="82" mass="8458">MARFLASLAIFTCAFGSLAMGRQLDLQGAPSSAPSPVGDQTPQPDKSIAAAEVVLGGFATAVLAAIFCYIRVTRRTGHDSST</sequence>
<dbReference type="PANTHER" id="PTHR34558:SF9">
    <property type="entry name" value="F3L24.15 PROTEIN"/>
    <property type="match status" value="1"/>
</dbReference>
<keyword evidence="1" id="KW-0472">Membrane</keyword>
<keyword evidence="1" id="KW-0812">Transmembrane</keyword>
<dbReference type="AlphaFoldDB" id="A0A835PT53"/>
<dbReference type="PANTHER" id="PTHR34558">
    <property type="entry name" value="EXPRESSED PROTEIN"/>
    <property type="match status" value="1"/>
</dbReference>
<evidence type="ECO:0000256" key="1">
    <source>
        <dbReference type="SAM" id="Phobius"/>
    </source>
</evidence>
<dbReference type="OrthoDB" id="69646at2759"/>
<feature type="signal peptide" evidence="2">
    <location>
        <begin position="1"/>
        <end position="16"/>
    </location>
</feature>
<evidence type="ECO:0000313" key="3">
    <source>
        <dbReference type="EMBL" id="KAG0457169.1"/>
    </source>
</evidence>
<comment type="caution">
    <text evidence="3">The sequence shown here is derived from an EMBL/GenBank/DDBJ whole genome shotgun (WGS) entry which is preliminary data.</text>
</comment>
<feature type="chain" id="PRO_5032845525" evidence="2">
    <location>
        <begin position="17"/>
        <end position="82"/>
    </location>
</feature>
<keyword evidence="4" id="KW-1185">Reference proteome</keyword>
<name>A0A835PT53_VANPL</name>
<feature type="transmembrane region" description="Helical" evidence="1">
    <location>
        <begin position="48"/>
        <end position="70"/>
    </location>
</feature>
<accession>A0A835PT53</accession>
<dbReference type="EMBL" id="JADCNL010000012">
    <property type="protein sequence ID" value="KAG0457169.1"/>
    <property type="molecule type" value="Genomic_DNA"/>
</dbReference>
<keyword evidence="2" id="KW-0732">Signal</keyword>
<proteinExistence type="predicted"/>